<dbReference type="SUPFAM" id="SSF52540">
    <property type="entry name" value="P-loop containing nucleoside triphosphate hydrolases"/>
    <property type="match status" value="1"/>
</dbReference>
<gene>
    <name evidence="4" type="ORF">SAMN05428953_102523</name>
</gene>
<dbReference type="PANTHER" id="PTHR43790:SF8">
    <property type="entry name" value="SUGAR ABC TRANSPORTER ATP-BINDING PROTEIN"/>
    <property type="match status" value="1"/>
</dbReference>
<dbReference type="InterPro" id="IPR050107">
    <property type="entry name" value="ABC_carbohydrate_import_ATPase"/>
</dbReference>
<protein>
    <submittedName>
        <fullName evidence="4">Monosaccharide ABC transporter ATP-binding protein, CUT2 family</fullName>
    </submittedName>
</protein>
<evidence type="ECO:0000256" key="2">
    <source>
        <dbReference type="ARBA" id="ARBA00022840"/>
    </source>
</evidence>
<evidence type="ECO:0000259" key="3">
    <source>
        <dbReference type="PROSITE" id="PS50893"/>
    </source>
</evidence>
<keyword evidence="2 4" id="KW-0067">ATP-binding</keyword>
<dbReference type="PROSITE" id="PS50893">
    <property type="entry name" value="ABC_TRANSPORTER_2"/>
    <property type="match status" value="1"/>
</dbReference>
<dbReference type="InterPro" id="IPR003593">
    <property type="entry name" value="AAA+_ATPase"/>
</dbReference>
<dbReference type="InterPro" id="IPR003439">
    <property type="entry name" value="ABC_transporter-like_ATP-bd"/>
</dbReference>
<evidence type="ECO:0000313" key="5">
    <source>
        <dbReference type="Proteomes" id="UP000198894"/>
    </source>
</evidence>
<dbReference type="AlphaFoldDB" id="A0A1G8MD10"/>
<dbReference type="InterPro" id="IPR027417">
    <property type="entry name" value="P-loop_NTPase"/>
</dbReference>
<dbReference type="SMART" id="SM00382">
    <property type="entry name" value="AAA"/>
    <property type="match status" value="1"/>
</dbReference>
<dbReference type="CDD" id="cd03216">
    <property type="entry name" value="ABC_Carb_Monos_I"/>
    <property type="match status" value="1"/>
</dbReference>
<keyword evidence="1" id="KW-0547">Nucleotide-binding</keyword>
<reference evidence="5" key="1">
    <citation type="submission" date="2016-10" db="EMBL/GenBank/DDBJ databases">
        <authorList>
            <person name="Varghese N."/>
            <person name="Submissions S."/>
        </authorList>
    </citation>
    <scope>NUCLEOTIDE SEQUENCE [LARGE SCALE GENOMIC DNA]</scope>
    <source>
        <strain evidence="5">CGMCC 1.11022</strain>
    </source>
</reference>
<dbReference type="Proteomes" id="UP000198894">
    <property type="component" value="Unassembled WGS sequence"/>
</dbReference>
<name>A0A1G8MD10_9HYPH</name>
<evidence type="ECO:0000256" key="1">
    <source>
        <dbReference type="ARBA" id="ARBA00022741"/>
    </source>
</evidence>
<dbReference type="EMBL" id="FNEE01000002">
    <property type="protein sequence ID" value="SDI65745.1"/>
    <property type="molecule type" value="Genomic_DNA"/>
</dbReference>
<dbReference type="GO" id="GO:0016887">
    <property type="term" value="F:ATP hydrolysis activity"/>
    <property type="evidence" value="ECO:0007669"/>
    <property type="project" value="InterPro"/>
</dbReference>
<evidence type="ECO:0000313" key="4">
    <source>
        <dbReference type="EMBL" id="SDI65745.1"/>
    </source>
</evidence>
<organism evidence="4 5">
    <name type="scientific">Mesorhizobium muleiense</name>
    <dbReference type="NCBI Taxonomy" id="1004279"/>
    <lineage>
        <taxon>Bacteria</taxon>
        <taxon>Pseudomonadati</taxon>
        <taxon>Pseudomonadota</taxon>
        <taxon>Alphaproteobacteria</taxon>
        <taxon>Hyphomicrobiales</taxon>
        <taxon>Phyllobacteriaceae</taxon>
        <taxon>Mesorhizobium</taxon>
    </lineage>
</organism>
<keyword evidence="5" id="KW-1185">Reference proteome</keyword>
<dbReference type="GO" id="GO:0005524">
    <property type="term" value="F:ATP binding"/>
    <property type="evidence" value="ECO:0007669"/>
    <property type="project" value="UniProtKB-KW"/>
</dbReference>
<dbReference type="PANTHER" id="PTHR43790">
    <property type="entry name" value="CARBOHYDRATE TRANSPORT ATP-BINDING PROTEIN MG119-RELATED"/>
    <property type="match status" value="1"/>
</dbReference>
<accession>A0A1G8MD10</accession>
<feature type="domain" description="ABC transporter" evidence="3">
    <location>
        <begin position="20"/>
        <end position="260"/>
    </location>
</feature>
<dbReference type="Gene3D" id="3.40.50.300">
    <property type="entry name" value="P-loop containing nucleotide triphosphate hydrolases"/>
    <property type="match status" value="1"/>
</dbReference>
<sequence>MSGAQPGMSGAQPGMSQPLLVLDNVTKNFGAIEALKGISFSIGKGEVVALLGDNGAGKSTLVKIIAGGLEPTSGRMLFEGKEFLAKSPAEAKAAGIETVYQDLSLCTNVDVVANFFMGREITRKFLGVPVLDEPAMEQVVEKALASAGTRIPSLRTNVEHLSGGQRQAIELNRFVHFGGKLVLLDEPFAALGVEQTRRGLDMIRQVARQGIGVVIITHIMQQAFQVADRIVVIRQGVVAGDVARNKTSPDAVIDMITGETLAGAGPAG</sequence>
<dbReference type="Pfam" id="PF00005">
    <property type="entry name" value="ABC_tran"/>
    <property type="match status" value="1"/>
</dbReference>
<proteinExistence type="predicted"/>